<reference evidence="1 2" key="1">
    <citation type="journal article" date="2021" name="PeerJ">
        <title>Analysis of 44 Vibrio anguillarum genomes reveals high genetic diversity.</title>
        <authorList>
            <person name="Hansen M.J."/>
            <person name="Dalsgaard I."/>
        </authorList>
    </citation>
    <scope>NUCLEOTIDE SEQUENCE [LARGE SCALE GENOMIC DNA]</scope>
    <source>
        <strain evidence="1 2">17-16730-2A</strain>
    </source>
</reference>
<organism evidence="1 2">
    <name type="scientific">Vibrio anguillarum</name>
    <name type="common">Listonella anguillarum</name>
    <dbReference type="NCBI Taxonomy" id="55601"/>
    <lineage>
        <taxon>Bacteria</taxon>
        <taxon>Pseudomonadati</taxon>
        <taxon>Pseudomonadota</taxon>
        <taxon>Gammaproteobacteria</taxon>
        <taxon>Vibrionales</taxon>
        <taxon>Vibrionaceae</taxon>
        <taxon>Vibrio</taxon>
    </lineage>
</organism>
<name>A0ABD4KX29_VIBAN</name>
<dbReference type="EMBL" id="RDOM01001232">
    <property type="protein sequence ID" value="MBF4275462.1"/>
    <property type="molecule type" value="Genomic_DNA"/>
</dbReference>
<accession>A0ABD4KX29</accession>
<protein>
    <submittedName>
        <fullName evidence="1">Integrase</fullName>
    </submittedName>
</protein>
<evidence type="ECO:0000313" key="1">
    <source>
        <dbReference type="EMBL" id="MBF4275462.1"/>
    </source>
</evidence>
<evidence type="ECO:0000313" key="2">
    <source>
        <dbReference type="Proteomes" id="UP000722957"/>
    </source>
</evidence>
<feature type="non-terminal residue" evidence="1">
    <location>
        <position position="1"/>
    </location>
</feature>
<sequence length="109" mass="12361">DGKMLYHDINAPNYAELQLKEPTQNTEYRAVNNINTSSGTTQRAISSYIDAIRLIHTNLEREDAASPSILSERVSAGNISRLVNFKKAGRTRSLPPKFVFNLIRQCYEF</sequence>
<feature type="non-terminal residue" evidence="1">
    <location>
        <position position="109"/>
    </location>
</feature>
<dbReference type="Proteomes" id="UP000722957">
    <property type="component" value="Unassembled WGS sequence"/>
</dbReference>
<dbReference type="AlphaFoldDB" id="A0ABD4KX29"/>
<comment type="caution">
    <text evidence="1">The sequence shown here is derived from an EMBL/GenBank/DDBJ whole genome shotgun (WGS) entry which is preliminary data.</text>
</comment>
<gene>
    <name evidence="1" type="ORF">EAY07_26370</name>
</gene>
<proteinExistence type="predicted"/>